<feature type="compositionally biased region" description="Low complexity" evidence="1">
    <location>
        <begin position="598"/>
        <end position="610"/>
    </location>
</feature>
<dbReference type="InterPro" id="IPR025558">
    <property type="entry name" value="DUF4283"/>
</dbReference>
<feature type="compositionally biased region" description="Basic residues" evidence="1">
    <location>
        <begin position="588"/>
        <end position="597"/>
    </location>
</feature>
<evidence type="ECO:0000313" key="3">
    <source>
        <dbReference type="EMBL" id="KAK1369729.1"/>
    </source>
</evidence>
<reference evidence="3" key="2">
    <citation type="submission" date="2023-05" db="EMBL/GenBank/DDBJ databases">
        <authorList>
            <person name="Schelkunov M.I."/>
        </authorList>
    </citation>
    <scope>NUCLEOTIDE SEQUENCE</scope>
    <source>
        <strain evidence="3">Hsosn_3</strain>
        <tissue evidence="3">Leaf</tissue>
    </source>
</reference>
<dbReference type="AlphaFoldDB" id="A0AAD8HM68"/>
<comment type="caution">
    <text evidence="3">The sequence shown here is derived from an EMBL/GenBank/DDBJ whole genome shotgun (WGS) entry which is preliminary data.</text>
</comment>
<evidence type="ECO:0000313" key="4">
    <source>
        <dbReference type="Proteomes" id="UP001237642"/>
    </source>
</evidence>
<reference evidence="3" key="1">
    <citation type="submission" date="2023-02" db="EMBL/GenBank/DDBJ databases">
        <title>Genome of toxic invasive species Heracleum sosnowskyi carries increased number of genes despite the absence of recent whole-genome duplications.</title>
        <authorList>
            <person name="Schelkunov M."/>
            <person name="Shtratnikova V."/>
            <person name="Makarenko M."/>
            <person name="Klepikova A."/>
            <person name="Omelchenko D."/>
            <person name="Novikova G."/>
            <person name="Obukhova E."/>
            <person name="Bogdanov V."/>
            <person name="Penin A."/>
            <person name="Logacheva M."/>
        </authorList>
    </citation>
    <scope>NUCLEOTIDE SEQUENCE</scope>
    <source>
        <strain evidence="3">Hsosn_3</strain>
        <tissue evidence="3">Leaf</tissue>
    </source>
</reference>
<keyword evidence="4" id="KW-1185">Reference proteome</keyword>
<evidence type="ECO:0000259" key="2">
    <source>
        <dbReference type="Pfam" id="PF14111"/>
    </source>
</evidence>
<dbReference type="PANTHER" id="PTHR31286">
    <property type="entry name" value="GLYCINE-RICH CELL WALL STRUCTURAL PROTEIN 1.8-LIKE"/>
    <property type="match status" value="1"/>
</dbReference>
<gene>
    <name evidence="3" type="ORF">POM88_035821</name>
</gene>
<dbReference type="Proteomes" id="UP001237642">
    <property type="component" value="Unassembled WGS sequence"/>
</dbReference>
<feature type="region of interest" description="Disordered" evidence="1">
    <location>
        <begin position="582"/>
        <end position="610"/>
    </location>
</feature>
<dbReference type="EMBL" id="JAUIZM010000008">
    <property type="protein sequence ID" value="KAK1369729.1"/>
    <property type="molecule type" value="Genomic_DNA"/>
</dbReference>
<protein>
    <recommendedName>
        <fullName evidence="2">DUF4283 domain-containing protein</fullName>
    </recommendedName>
</protein>
<dbReference type="PANTHER" id="PTHR31286:SF165">
    <property type="entry name" value="DUF4283 DOMAIN-CONTAINING PROTEIN"/>
    <property type="match status" value="1"/>
</dbReference>
<organism evidence="3 4">
    <name type="scientific">Heracleum sosnowskyi</name>
    <dbReference type="NCBI Taxonomy" id="360622"/>
    <lineage>
        <taxon>Eukaryota</taxon>
        <taxon>Viridiplantae</taxon>
        <taxon>Streptophyta</taxon>
        <taxon>Embryophyta</taxon>
        <taxon>Tracheophyta</taxon>
        <taxon>Spermatophyta</taxon>
        <taxon>Magnoliopsida</taxon>
        <taxon>eudicotyledons</taxon>
        <taxon>Gunneridae</taxon>
        <taxon>Pentapetalae</taxon>
        <taxon>asterids</taxon>
        <taxon>campanulids</taxon>
        <taxon>Apiales</taxon>
        <taxon>Apiaceae</taxon>
        <taxon>Apioideae</taxon>
        <taxon>apioid superclade</taxon>
        <taxon>Tordylieae</taxon>
        <taxon>Tordyliinae</taxon>
        <taxon>Heracleum</taxon>
    </lineage>
</organism>
<feature type="domain" description="DUF4283" evidence="2">
    <location>
        <begin position="296"/>
        <end position="373"/>
    </location>
</feature>
<feature type="region of interest" description="Disordered" evidence="1">
    <location>
        <begin position="511"/>
        <end position="540"/>
    </location>
</feature>
<accession>A0AAD8HM68</accession>
<proteinExistence type="predicted"/>
<sequence length="610" mass="67327">MVSQGSFCDSDFVPDYMPDAVDDEDAMSLIKLRREVEDFPILLSPSILKEKETFEDLSGFSSPESGVGAYAKTVPDSTVPSSSGGIPLQEGMVEDCSSNEEGGHFVSDRDAIERETTHRVAKAAFETNKNDREELIRLKHKLMEVQRYMVRRGLSMAEIEKESFLGDDSFNTGLPNTQSFVCGRDEFGLPKFTSCNTSGLSTKGMEALPDSLKNVGKVFDDMTARDALGNSDFPPLPKTNSSIPKGQEEEVVIKNSWAKVVRDPPPSVNNVNFNYCPRPAGTRVVSPPIEVLKEGNDKFKNCIVGTFSKGVKSFSMVASSARLAWEKRGLINVFQKDNHVFIFKFSSLEERNRVLARGTWYVGNQPMLLKAWGQAQEANKADTMPLWVKFSKVPDCYWTSKGLSWLGSVIGVPLCADTLTSKLEILPFAKMCVEYNIGDALPDKIEVESLDPITGDISIVEVLVHYPIRPLVCTGCHSLGHPVSACPITKRRWVVKRKQQEDCSTEQLIGEHSTGNHQVPSDHIVGDETQTPTKDPAGASPIKHIMETVTTNDESPSPVLVFKNLKKVDEIDAKRAIHASQEFQLSKSQRKKQKKALKSGGSFPSPSLSS</sequence>
<evidence type="ECO:0000256" key="1">
    <source>
        <dbReference type="SAM" id="MobiDB-lite"/>
    </source>
</evidence>
<dbReference type="Pfam" id="PF14111">
    <property type="entry name" value="DUF4283"/>
    <property type="match status" value="1"/>
</dbReference>
<name>A0AAD8HM68_9APIA</name>
<dbReference type="InterPro" id="IPR040256">
    <property type="entry name" value="At4g02000-like"/>
</dbReference>